<keyword evidence="14" id="KW-0969">Cilium</keyword>
<dbReference type="PROSITE" id="PS01060">
    <property type="entry name" value="FLIP_1"/>
    <property type="match status" value="1"/>
</dbReference>
<feature type="transmembrane region" description="Helical" evidence="13">
    <location>
        <begin position="96"/>
        <end position="115"/>
    </location>
</feature>
<evidence type="ECO:0000256" key="2">
    <source>
        <dbReference type="ARBA" id="ARBA00006257"/>
    </source>
</evidence>
<reference evidence="14 15" key="1">
    <citation type="submission" date="2020-08" db="EMBL/GenBank/DDBJ databases">
        <title>Genomic Encyclopedia of Type Strains, Phase III (KMG-III): the genomes of soil and plant-associated and newly described type strains.</title>
        <authorList>
            <person name="Whitman W."/>
        </authorList>
    </citation>
    <scope>NUCLEOTIDE SEQUENCE [LARGE SCALE GENOMIC DNA]</scope>
    <source>
        <strain evidence="14 15">CECT 8799</strain>
    </source>
</reference>
<evidence type="ECO:0000256" key="9">
    <source>
        <dbReference type="ARBA" id="ARBA00022989"/>
    </source>
</evidence>
<dbReference type="PANTHER" id="PTHR30587:SF0">
    <property type="entry name" value="FLAGELLAR BIOSYNTHETIC PROTEIN FLIP"/>
    <property type="match status" value="1"/>
</dbReference>
<protein>
    <recommendedName>
        <fullName evidence="3 13">Flagellar biosynthetic protein FliP</fullName>
    </recommendedName>
</protein>
<keyword evidence="12 13" id="KW-1006">Bacterial flagellum protein export</keyword>
<dbReference type="AlphaFoldDB" id="A0A7W4WGT6"/>
<feature type="transmembrane region" description="Helical" evidence="13">
    <location>
        <begin position="54"/>
        <end position="84"/>
    </location>
</feature>
<evidence type="ECO:0000256" key="1">
    <source>
        <dbReference type="ARBA" id="ARBA00003663"/>
    </source>
</evidence>
<dbReference type="InterPro" id="IPR005837">
    <property type="entry name" value="FliP"/>
</dbReference>
<dbReference type="NCBIfam" id="TIGR01103">
    <property type="entry name" value="fliP"/>
    <property type="match status" value="1"/>
</dbReference>
<keyword evidence="14" id="KW-0966">Cell projection</keyword>
<comment type="subcellular location">
    <subcellularLocation>
        <location evidence="13">Cell membrane</location>
        <topology evidence="13">Multi-pass membrane protein</topology>
    </subcellularLocation>
    <subcellularLocation>
        <location evidence="13">Bacterial flagellum basal body</location>
    </subcellularLocation>
</comment>
<keyword evidence="11" id="KW-0975">Bacterial flagellum</keyword>
<dbReference type="RefSeq" id="WP_183463742.1">
    <property type="nucleotide sequence ID" value="NZ_JACHWZ010000032.1"/>
</dbReference>
<dbReference type="GO" id="GO:0009425">
    <property type="term" value="C:bacterial-type flagellum basal body"/>
    <property type="evidence" value="ECO:0007669"/>
    <property type="project" value="UniProtKB-SubCell"/>
</dbReference>
<keyword evidence="6 13" id="KW-0812">Transmembrane</keyword>
<dbReference type="EMBL" id="JACHWZ010000032">
    <property type="protein sequence ID" value="MBB3063502.1"/>
    <property type="molecule type" value="Genomic_DNA"/>
</dbReference>
<evidence type="ECO:0000256" key="3">
    <source>
        <dbReference type="ARBA" id="ARBA00021714"/>
    </source>
</evidence>
<dbReference type="Proteomes" id="UP000535937">
    <property type="component" value="Unassembled WGS sequence"/>
</dbReference>
<dbReference type="PRINTS" id="PR01302">
    <property type="entry name" value="TYPE3IMPPROT"/>
</dbReference>
<gene>
    <name evidence="13" type="primary">fliP</name>
    <name evidence="14" type="ORF">FHS09_004360</name>
</gene>
<keyword evidence="5 13" id="KW-1003">Cell membrane</keyword>
<dbReference type="NCBIfam" id="NF009438">
    <property type="entry name" value="PRK12797.1"/>
    <property type="match status" value="1"/>
</dbReference>
<dbReference type="InterPro" id="IPR005838">
    <property type="entry name" value="T3SS_IM_P"/>
</dbReference>
<evidence type="ECO:0000256" key="13">
    <source>
        <dbReference type="RuleBase" id="RU362069"/>
    </source>
</evidence>
<comment type="caution">
    <text evidence="14">The sequence shown here is derived from an EMBL/GenBank/DDBJ whole genome shotgun (WGS) entry which is preliminary data.</text>
</comment>
<evidence type="ECO:0000313" key="15">
    <source>
        <dbReference type="Proteomes" id="UP000535937"/>
    </source>
</evidence>
<accession>A0A7W4WGT6</accession>
<dbReference type="GO" id="GO:0005886">
    <property type="term" value="C:plasma membrane"/>
    <property type="evidence" value="ECO:0007669"/>
    <property type="project" value="UniProtKB-SubCell"/>
</dbReference>
<dbReference type="Pfam" id="PF00813">
    <property type="entry name" value="FliP"/>
    <property type="match status" value="1"/>
</dbReference>
<evidence type="ECO:0000256" key="12">
    <source>
        <dbReference type="ARBA" id="ARBA00023225"/>
    </source>
</evidence>
<proteinExistence type="inferred from homology"/>
<name>A0A7W4WGT6_9GAMM</name>
<evidence type="ECO:0000256" key="4">
    <source>
        <dbReference type="ARBA" id="ARBA00022448"/>
    </source>
</evidence>
<evidence type="ECO:0000313" key="14">
    <source>
        <dbReference type="EMBL" id="MBB3063502.1"/>
    </source>
</evidence>
<comment type="similarity">
    <text evidence="2 13">Belongs to the FliP/MopC/SpaP family.</text>
</comment>
<evidence type="ECO:0000256" key="8">
    <source>
        <dbReference type="ARBA" id="ARBA00022927"/>
    </source>
</evidence>
<keyword evidence="8 13" id="KW-0653">Protein transport</keyword>
<dbReference type="GO" id="GO:0044781">
    <property type="term" value="P:bacterial-type flagellum organization"/>
    <property type="evidence" value="ECO:0007669"/>
    <property type="project" value="UniProtKB-UniRule"/>
</dbReference>
<comment type="function">
    <text evidence="1 13">Plays a role in the flagellum-specific transport system.</text>
</comment>
<evidence type="ECO:0000256" key="6">
    <source>
        <dbReference type="ARBA" id="ARBA00022692"/>
    </source>
</evidence>
<keyword evidence="9 13" id="KW-1133">Transmembrane helix</keyword>
<sequence length="254" mass="27556">MVRGLLFCFVLFLFIGGTTDCFAQAGQLQVSGGGISLSIDPQAAEEDYSAPVQILLLLTLLSVAPAALMLLTAFTRIVIVLSMLRQALAMPSTPPNSVLVSFALILTIYVMLPVFESINAQAIEPYMKKEVSAGEAITLARVPIQEFMINQTQEKNIALILELSEKSAPNFAADLEFSTLVPAFLLSELQSAFEIGFIIFLPFIMIDLIVASVLMSMGMIMLPPTSISLPIKILVFVLIEGWSLLAYSLIGSFK</sequence>
<keyword evidence="14" id="KW-0282">Flagellum</keyword>
<feature type="transmembrane region" description="Helical" evidence="13">
    <location>
        <begin position="229"/>
        <end position="250"/>
    </location>
</feature>
<feature type="transmembrane region" description="Helical" evidence="13">
    <location>
        <begin position="195"/>
        <end position="217"/>
    </location>
</feature>
<dbReference type="PANTHER" id="PTHR30587">
    <property type="entry name" value="FLAGELLAR BIOSYNTHETIC PROTEIN FLIP"/>
    <property type="match status" value="1"/>
</dbReference>
<keyword evidence="7 13" id="KW-1005">Bacterial flagellum biogenesis</keyword>
<dbReference type="PRINTS" id="PR00951">
    <property type="entry name" value="FLGBIOSNFLIP"/>
</dbReference>
<evidence type="ECO:0000256" key="11">
    <source>
        <dbReference type="ARBA" id="ARBA00023143"/>
    </source>
</evidence>
<dbReference type="GO" id="GO:0009306">
    <property type="term" value="P:protein secretion"/>
    <property type="evidence" value="ECO:0007669"/>
    <property type="project" value="UniProtKB-UniRule"/>
</dbReference>
<keyword evidence="15" id="KW-1185">Reference proteome</keyword>
<evidence type="ECO:0000256" key="10">
    <source>
        <dbReference type="ARBA" id="ARBA00023136"/>
    </source>
</evidence>
<keyword evidence="4 13" id="KW-0813">Transport</keyword>
<evidence type="ECO:0000256" key="5">
    <source>
        <dbReference type="ARBA" id="ARBA00022475"/>
    </source>
</evidence>
<evidence type="ECO:0000256" key="7">
    <source>
        <dbReference type="ARBA" id="ARBA00022795"/>
    </source>
</evidence>
<organism evidence="14 15">
    <name type="scientific">Microbulbifer rhizosphaerae</name>
    <dbReference type="NCBI Taxonomy" id="1562603"/>
    <lineage>
        <taxon>Bacteria</taxon>
        <taxon>Pseudomonadati</taxon>
        <taxon>Pseudomonadota</taxon>
        <taxon>Gammaproteobacteria</taxon>
        <taxon>Cellvibrionales</taxon>
        <taxon>Microbulbiferaceae</taxon>
        <taxon>Microbulbifer</taxon>
    </lineage>
</organism>
<keyword evidence="10 13" id="KW-0472">Membrane</keyword>